<dbReference type="GO" id="GO:0003677">
    <property type="term" value="F:DNA binding"/>
    <property type="evidence" value="ECO:0007669"/>
    <property type="project" value="UniProtKB-KW"/>
</dbReference>
<comment type="similarity">
    <text evidence="1">Belongs to the type-I restriction system S methylase family.</text>
</comment>
<dbReference type="PANTHER" id="PTHR43140">
    <property type="entry name" value="TYPE-1 RESTRICTION ENZYME ECOKI SPECIFICITY PROTEIN"/>
    <property type="match status" value="1"/>
</dbReference>
<dbReference type="PANTHER" id="PTHR43140:SF1">
    <property type="entry name" value="TYPE I RESTRICTION ENZYME ECOKI SPECIFICITY SUBUNIT"/>
    <property type="match status" value="1"/>
</dbReference>
<comment type="caution">
    <text evidence="6">The sequence shown here is derived from an EMBL/GenBank/DDBJ whole genome shotgun (WGS) entry which is preliminary data.</text>
</comment>
<keyword evidence="3" id="KW-0238">DNA-binding</keyword>
<keyword evidence="4" id="KW-0175">Coiled coil</keyword>
<dbReference type="EMBL" id="LRRQ01000048">
    <property type="protein sequence ID" value="OAM90809.1"/>
    <property type="molecule type" value="Genomic_DNA"/>
</dbReference>
<dbReference type="InterPro" id="IPR000055">
    <property type="entry name" value="Restrct_endonuc_typeI_TRD"/>
</dbReference>
<dbReference type="Gene3D" id="3.90.220.20">
    <property type="entry name" value="DNA methylase specificity domains"/>
    <property type="match status" value="2"/>
</dbReference>
<reference evidence="6 7" key="1">
    <citation type="submission" date="2016-01" db="EMBL/GenBank/DDBJ databases">
        <title>High potential of lignocellulose degradation of a new Verrucomicrobia species.</title>
        <authorList>
            <person name="Wang Y."/>
            <person name="Shi Y."/>
            <person name="Qiu Z."/>
            <person name="Liu S."/>
            <person name="Yang H."/>
        </authorList>
    </citation>
    <scope>NUCLEOTIDE SEQUENCE [LARGE SCALE GENOMIC DNA]</scope>
    <source>
        <strain evidence="6 7">TSB47</strain>
    </source>
</reference>
<organism evidence="6 7">
    <name type="scientific">Termitidicoccus mucosus</name>
    <dbReference type="NCBI Taxonomy" id="1184151"/>
    <lineage>
        <taxon>Bacteria</taxon>
        <taxon>Pseudomonadati</taxon>
        <taxon>Verrucomicrobiota</taxon>
        <taxon>Opitutia</taxon>
        <taxon>Opitutales</taxon>
        <taxon>Opitutaceae</taxon>
        <taxon>Termitidicoccus</taxon>
    </lineage>
</organism>
<keyword evidence="7" id="KW-1185">Reference proteome</keyword>
<sequence>MSNGRYRAYPAYKTTGATWLESVPESWDVFDGKRIFESCRETAHSTDEQLAASQKFGVVPQSLMMELNDAKVMLALKGTSTFRHVEKHDFVISLRSFEGGIEYSAYTGCVSPAYTVLRAIKPVVSGFYKYLFKSRPYISALQATTDSLRDGKAINYEQFGAIALLLPPLPEQTQIAKFLDHETAKIDRLIEKQEELIRLLKEKRQAVISHAVTKGLNPHAPLKDSGIEWLGQVPAHWAVKKFNHCATIRNGQVDPRIEPYRSMVLYAPNHIEKETGRVVYRETAHEQGADSGKYLCLRGEVIYSKIRPSLAKAAICAEEEALCSADMYPIKAENGLSDEFLLWFLLTPDFTATAVLDSERVAMPKINREKLGAYKIPVPPLDEQAAIVAYIEKMTASSDRLMAEAETAATLLQERRTALISAAVTGKIDVRSN</sequence>
<keyword evidence="2" id="KW-0680">Restriction system</keyword>
<evidence type="ECO:0000259" key="5">
    <source>
        <dbReference type="Pfam" id="PF01420"/>
    </source>
</evidence>
<feature type="domain" description="Type I restriction modification DNA specificity" evidence="5">
    <location>
        <begin position="284"/>
        <end position="401"/>
    </location>
</feature>
<evidence type="ECO:0000256" key="2">
    <source>
        <dbReference type="ARBA" id="ARBA00022747"/>
    </source>
</evidence>
<evidence type="ECO:0000256" key="3">
    <source>
        <dbReference type="ARBA" id="ARBA00023125"/>
    </source>
</evidence>
<evidence type="ECO:0000256" key="4">
    <source>
        <dbReference type="SAM" id="Coils"/>
    </source>
</evidence>
<dbReference type="Gene3D" id="1.10.287.1120">
    <property type="entry name" value="Bipartite methylase S protein"/>
    <property type="match status" value="1"/>
</dbReference>
<feature type="coiled-coil region" evidence="4">
    <location>
        <begin position="179"/>
        <end position="206"/>
    </location>
</feature>
<dbReference type="InterPro" id="IPR051212">
    <property type="entry name" value="Type-I_RE_S_subunit"/>
</dbReference>
<protein>
    <recommendedName>
        <fullName evidence="5">Type I restriction modification DNA specificity domain-containing protein</fullName>
    </recommendedName>
</protein>
<dbReference type="RefSeq" id="WP_068769362.1">
    <property type="nucleotide sequence ID" value="NZ_CP109796.1"/>
</dbReference>
<gene>
    <name evidence="6" type="ORF">AW736_06395</name>
</gene>
<evidence type="ECO:0000313" key="7">
    <source>
        <dbReference type="Proteomes" id="UP000078486"/>
    </source>
</evidence>
<evidence type="ECO:0000256" key="1">
    <source>
        <dbReference type="ARBA" id="ARBA00010923"/>
    </source>
</evidence>
<name>A0A178INM8_9BACT</name>
<dbReference type="Pfam" id="PF01420">
    <property type="entry name" value="Methylase_S"/>
    <property type="match status" value="2"/>
</dbReference>
<dbReference type="STRING" id="1184151.AW736_06395"/>
<feature type="domain" description="Type I restriction modification DNA specificity" evidence="5">
    <location>
        <begin position="24"/>
        <end position="192"/>
    </location>
</feature>
<evidence type="ECO:0000313" key="6">
    <source>
        <dbReference type="EMBL" id="OAM90809.1"/>
    </source>
</evidence>
<accession>A0A178INM8</accession>
<proteinExistence type="inferred from homology"/>
<dbReference type="Proteomes" id="UP000078486">
    <property type="component" value="Unassembled WGS sequence"/>
</dbReference>
<dbReference type="GO" id="GO:0009307">
    <property type="term" value="P:DNA restriction-modification system"/>
    <property type="evidence" value="ECO:0007669"/>
    <property type="project" value="UniProtKB-KW"/>
</dbReference>
<dbReference type="AlphaFoldDB" id="A0A178INM8"/>
<dbReference type="InterPro" id="IPR044946">
    <property type="entry name" value="Restrct_endonuc_typeI_TRD_sf"/>
</dbReference>
<dbReference type="SUPFAM" id="SSF116734">
    <property type="entry name" value="DNA methylase specificity domain"/>
    <property type="match status" value="2"/>
</dbReference>
<dbReference type="OrthoDB" id="9795776at2"/>